<dbReference type="Proteomes" id="UP001201397">
    <property type="component" value="Unassembled WGS sequence"/>
</dbReference>
<gene>
    <name evidence="2" type="ORF">L4H06_03075</name>
</gene>
<keyword evidence="1" id="KW-0732">Signal</keyword>
<feature type="chain" id="PRO_5043397583" evidence="1">
    <location>
        <begin position="40"/>
        <end position="198"/>
    </location>
</feature>
<evidence type="ECO:0000256" key="1">
    <source>
        <dbReference type="SAM" id="SignalP"/>
    </source>
</evidence>
<reference evidence="2" key="1">
    <citation type="submission" date="2022-01" db="EMBL/GenBank/DDBJ databases">
        <title>Neisseria sp. ZJ104.</title>
        <authorList>
            <person name="Yang C."/>
        </authorList>
    </citation>
    <scope>NUCLEOTIDE SEQUENCE</scope>
    <source>
        <strain evidence="2">ZJ104</strain>
    </source>
</reference>
<evidence type="ECO:0000313" key="3">
    <source>
        <dbReference type="Proteomes" id="UP001201397"/>
    </source>
</evidence>
<sequence>MENIRPYFSRKNNMKILKSILPALMVSSSLIFLSPSASAEPKQNSATAEQADRMYIADKVGQNDLYGFWGDAEANEEGSLINTTAMYPDGTGVDIMLLTVKAEGKPIIIKQEFTWTFDEKRQALQQTIADYRVVKDGREQQDKKEIGKKSTAKVKMLVVDNKPGMLELIDEESGDRMTYFKQDLDKFLNTLEDTVQKP</sequence>
<proteinExistence type="predicted"/>
<dbReference type="AlphaFoldDB" id="A0AAW5ADS4"/>
<dbReference type="EMBL" id="JAKKDL010000003">
    <property type="protein sequence ID" value="MCF7529215.1"/>
    <property type="molecule type" value="Genomic_DNA"/>
</dbReference>
<accession>A0AAW5ADS4</accession>
<comment type="caution">
    <text evidence="2">The sequence shown here is derived from an EMBL/GenBank/DDBJ whole genome shotgun (WGS) entry which is preliminary data.</text>
</comment>
<protein>
    <submittedName>
        <fullName evidence="2">Uncharacterized protein</fullName>
    </submittedName>
</protein>
<feature type="signal peptide" evidence="1">
    <location>
        <begin position="1"/>
        <end position="39"/>
    </location>
</feature>
<organism evidence="2 3">
    <name type="scientific">Neisseria lisongii</name>
    <dbReference type="NCBI Taxonomy" id="2912188"/>
    <lineage>
        <taxon>Bacteria</taxon>
        <taxon>Pseudomonadati</taxon>
        <taxon>Pseudomonadota</taxon>
        <taxon>Betaproteobacteria</taxon>
        <taxon>Neisseriales</taxon>
        <taxon>Neisseriaceae</taxon>
        <taxon>Neisseria</taxon>
    </lineage>
</organism>
<evidence type="ECO:0000313" key="2">
    <source>
        <dbReference type="EMBL" id="MCF7529215.1"/>
    </source>
</evidence>
<name>A0AAW5ADS4_9NEIS</name>
<dbReference type="RefSeq" id="WP_237092486.1">
    <property type="nucleotide sequence ID" value="NZ_JAKKDL010000003.1"/>
</dbReference>